<evidence type="ECO:0000256" key="1">
    <source>
        <dbReference type="ARBA" id="ARBA00004123"/>
    </source>
</evidence>
<evidence type="ECO:0000256" key="2">
    <source>
        <dbReference type="SAM" id="Coils"/>
    </source>
</evidence>
<organism evidence="5 6">
    <name type="scientific">Meloidogyne javanica</name>
    <name type="common">Root-knot nematode worm</name>
    <dbReference type="NCBI Taxonomy" id="6303"/>
    <lineage>
        <taxon>Eukaryota</taxon>
        <taxon>Metazoa</taxon>
        <taxon>Ecdysozoa</taxon>
        <taxon>Nematoda</taxon>
        <taxon>Chromadorea</taxon>
        <taxon>Rhabditida</taxon>
        <taxon>Tylenchina</taxon>
        <taxon>Tylenchomorpha</taxon>
        <taxon>Tylenchoidea</taxon>
        <taxon>Meloidogynidae</taxon>
        <taxon>Meloidogyninae</taxon>
        <taxon>Meloidogyne</taxon>
        <taxon>Meloidogyne incognita group</taxon>
    </lineage>
</organism>
<sequence>MSSTSVLKQCDPNEGRFKKIEETVSHHNARFDNIDANMQNMSTNIQKMTRNIEMLTNAISQMNNKEKTGAGPTGTSIMEKNSSPEKIVLHQDDCDETSLQNEFTKLQEAYKFVERREVTVKNVDDLKQLGAIYSSQMLNCSKRSDPFPEFNESEEESSRRSKRPRLLKLPSDGSIFNDGIPFHHFALTQLKDRHINRLKANGIEIKERQFSKAENKQICSKLLNRTAIQVFRRCYHIFRVSSFDGEDLRKWTPEDDRRLLELYKEVGNCWEYIGNELMHPRYACYLHYLADHLTRNPVLVAIIPKYQNLDENVNWDDKEINLPSRSPSQIKEKWEKLKNEFRAVKERTQAETIREILREVILEDTCLLSKAKIYKTRGKGTKDFESPEQLSEFILILKDFLDKQQIDKIRNIDGEQIKEKFDEEDKPFRVPVKKFLRCARYLQFIGRRLGLFKMLPLEQDLICVRLELIAFILKKIDKFIVKKKVLQTPRFRFKEITQFADGILSFTYDNINCPTNVVMNCSEPDPRLQLNAAIVANSVNFLTVGSLSTTFPGTCNAQGQWVVGTPPLIVTDLECLLTNPT</sequence>
<dbReference type="Pfam" id="PF13921">
    <property type="entry name" value="Myb_DNA-bind_6"/>
    <property type="match status" value="1"/>
</dbReference>
<evidence type="ECO:0000313" key="6">
    <source>
        <dbReference type="WBParaSite" id="scaffold4175_cov163.g7744"/>
    </source>
</evidence>
<keyword evidence="2" id="KW-0175">Coiled coil</keyword>
<feature type="region of interest" description="Disordered" evidence="3">
    <location>
        <begin position="144"/>
        <end position="164"/>
    </location>
</feature>
<evidence type="ECO:0000256" key="3">
    <source>
        <dbReference type="SAM" id="MobiDB-lite"/>
    </source>
</evidence>
<name>A0A915MHW9_MELJA</name>
<keyword evidence="5" id="KW-1185">Reference proteome</keyword>
<dbReference type="GO" id="GO:0005634">
    <property type="term" value="C:nucleus"/>
    <property type="evidence" value="ECO:0007669"/>
    <property type="project" value="UniProtKB-SubCell"/>
</dbReference>
<dbReference type="Proteomes" id="UP000887561">
    <property type="component" value="Unplaced"/>
</dbReference>
<comment type="subcellular location">
    <subcellularLocation>
        <location evidence="1">Nucleus</location>
    </subcellularLocation>
</comment>
<proteinExistence type="predicted"/>
<reference evidence="6" key="1">
    <citation type="submission" date="2022-11" db="UniProtKB">
        <authorList>
            <consortium name="WormBaseParasite"/>
        </authorList>
    </citation>
    <scope>IDENTIFICATION</scope>
</reference>
<evidence type="ECO:0000259" key="4">
    <source>
        <dbReference type="PROSITE" id="PS50090"/>
    </source>
</evidence>
<feature type="coiled-coil region" evidence="2">
    <location>
        <begin position="31"/>
        <end position="65"/>
    </location>
</feature>
<feature type="domain" description="Myb-like" evidence="4">
    <location>
        <begin position="250"/>
        <end position="338"/>
    </location>
</feature>
<dbReference type="InterPro" id="IPR001005">
    <property type="entry name" value="SANT/Myb"/>
</dbReference>
<dbReference type="WBParaSite" id="scaffold4175_cov163.g7744">
    <property type="protein sequence ID" value="scaffold4175_cov163.g7744"/>
    <property type="gene ID" value="scaffold4175_cov163.g7744"/>
</dbReference>
<dbReference type="CDD" id="cd00167">
    <property type="entry name" value="SANT"/>
    <property type="match status" value="1"/>
</dbReference>
<dbReference type="SUPFAM" id="SSF46689">
    <property type="entry name" value="Homeodomain-like"/>
    <property type="match status" value="1"/>
</dbReference>
<dbReference type="PROSITE" id="PS50090">
    <property type="entry name" value="MYB_LIKE"/>
    <property type="match status" value="1"/>
</dbReference>
<evidence type="ECO:0000313" key="5">
    <source>
        <dbReference type="Proteomes" id="UP000887561"/>
    </source>
</evidence>
<dbReference type="InterPro" id="IPR009057">
    <property type="entry name" value="Homeodomain-like_sf"/>
</dbReference>
<accession>A0A915MHW9</accession>
<protein>
    <submittedName>
        <fullName evidence="6">Myb-like domain-containing protein</fullName>
    </submittedName>
</protein>
<dbReference type="SMART" id="SM00717">
    <property type="entry name" value="SANT"/>
    <property type="match status" value="1"/>
</dbReference>
<dbReference type="Gene3D" id="1.10.10.60">
    <property type="entry name" value="Homeodomain-like"/>
    <property type="match status" value="1"/>
</dbReference>
<dbReference type="AlphaFoldDB" id="A0A915MHW9"/>